<accession>A0A1B2A990</accession>
<dbReference type="STRING" id="692370.A6F68_00194"/>
<dbReference type="RefSeq" id="WP_067675075.1">
    <property type="nucleotide sequence ID" value="NZ_CP016591.1"/>
</dbReference>
<gene>
    <name evidence="2" type="ORF">A6F68_00194</name>
</gene>
<feature type="chain" id="PRO_5008533879" evidence="1">
    <location>
        <begin position="30"/>
        <end position="346"/>
    </location>
</feature>
<name>A0A1B2A990_9SPHN</name>
<evidence type="ECO:0000313" key="3">
    <source>
        <dbReference type="Proteomes" id="UP000092932"/>
    </source>
</evidence>
<keyword evidence="3" id="KW-1185">Reference proteome</keyword>
<evidence type="ECO:0000313" key="2">
    <source>
        <dbReference type="EMBL" id="ANY18729.1"/>
    </source>
</evidence>
<proteinExistence type="predicted"/>
<keyword evidence="1" id="KW-0732">Signal</keyword>
<sequence length="346" mass="35257">MRDKLALATALLAATTLSGCVAAALPVLAAGGIAKTRMDGDEPARNRPAVVLPAEPRPVEIASAPAQAQPLPGTLPATVREATFADGSTVTVINALPAARISGEAAAPVGRTSAQPVVPSGQAVAPKTDAPAASLPNAAGVRLTNLTELPPPSFAPVGGASGTTATAFAKFAVQQAAIPVVGGERRSAVLADSASMAPVTRDCSIHPAAVLVDLDPQTGTLDLSRPLPADRELVAGLAALRAADVVIGWTSSRTADQAGAVRKALQASGLDPAGRDQLVLLRFPEERKQTRRDDFAKAHCVVAIAGDARSDFDELFEYLREPAAAAPLESLIGAGWFLLPTPLTPN</sequence>
<dbReference type="PROSITE" id="PS51257">
    <property type="entry name" value="PROKAR_LIPOPROTEIN"/>
    <property type="match status" value="1"/>
</dbReference>
<protein>
    <submittedName>
        <fullName evidence="2">Uncharacterized protein</fullName>
    </submittedName>
</protein>
<reference evidence="2 3" key="1">
    <citation type="submission" date="2016-07" db="EMBL/GenBank/DDBJ databases">
        <title>Complete genome sequence of Altererythrobacter dongtanensis KCTC 22672, a type strain with esterase isolated from tidal flat.</title>
        <authorList>
            <person name="Cheng H."/>
            <person name="Wu Y.-H."/>
            <person name="Zhou P."/>
            <person name="Huo Y.-Y."/>
            <person name="Wang C.-S."/>
            <person name="Xu X.-W."/>
        </authorList>
    </citation>
    <scope>NUCLEOTIDE SEQUENCE [LARGE SCALE GENOMIC DNA]</scope>
    <source>
        <strain evidence="2 3">KCTC 22672</strain>
    </source>
</reference>
<dbReference type="Proteomes" id="UP000092932">
    <property type="component" value="Chromosome"/>
</dbReference>
<dbReference type="InterPro" id="IPR023214">
    <property type="entry name" value="HAD_sf"/>
</dbReference>
<evidence type="ECO:0000256" key="1">
    <source>
        <dbReference type="SAM" id="SignalP"/>
    </source>
</evidence>
<feature type="signal peptide" evidence="1">
    <location>
        <begin position="1"/>
        <end position="29"/>
    </location>
</feature>
<dbReference type="Gene3D" id="3.40.50.1000">
    <property type="entry name" value="HAD superfamily/HAD-like"/>
    <property type="match status" value="1"/>
</dbReference>
<dbReference type="OrthoDB" id="193314at2"/>
<dbReference type="EMBL" id="CP016591">
    <property type="protein sequence ID" value="ANY18729.1"/>
    <property type="molecule type" value="Genomic_DNA"/>
</dbReference>
<dbReference type="AlphaFoldDB" id="A0A1B2A990"/>
<organism evidence="2 3">
    <name type="scientific">Tsuneonella dongtanensis</name>
    <dbReference type="NCBI Taxonomy" id="692370"/>
    <lineage>
        <taxon>Bacteria</taxon>
        <taxon>Pseudomonadati</taxon>
        <taxon>Pseudomonadota</taxon>
        <taxon>Alphaproteobacteria</taxon>
        <taxon>Sphingomonadales</taxon>
        <taxon>Erythrobacteraceae</taxon>
        <taxon>Tsuneonella</taxon>
    </lineage>
</organism>
<dbReference type="KEGG" id="ado:A6F68_00194"/>